<protein>
    <recommendedName>
        <fullName evidence="4">Pseudouridine synthase</fullName>
        <ecNumber evidence="4">5.4.99.-</ecNumber>
    </recommendedName>
</protein>
<dbReference type="InterPro" id="IPR006145">
    <property type="entry name" value="PsdUridine_synth_RsuA/RluA"/>
</dbReference>
<keyword evidence="7" id="KW-1185">Reference proteome</keyword>
<evidence type="ECO:0000313" key="7">
    <source>
        <dbReference type="Proteomes" id="UP000215545"/>
    </source>
</evidence>
<accession>A0ABX4E5D6</accession>
<dbReference type="Gene3D" id="3.30.2350.10">
    <property type="entry name" value="Pseudouridine synthase"/>
    <property type="match status" value="1"/>
</dbReference>
<keyword evidence="4" id="KW-0413">Isomerase</keyword>
<sequence length="311" mass="34607">MIPLSAAEKKPFELQWTVNEAVLLRAFLQEQSISKRALTDIKFTGGRIEVNGQEENVRYQLLKGDKVRVVFPPEVPSEGIKAEPVPLAVLYEDDAFIAVAKPPGMNTIPSREHPTGSLASGLLWLYEERCLQATAHIVTRLDRDTSGIVLAAKNRYVHHLLSDMQKKKLVSRRYEALAEGVLIDSTGVIEAPIGRSDTSIIERTVRADGQFARTAYEVIQQHETFAHVTVKPETGRTHQIRVHFAHIGHPLAGDDLYGGGCAQIARQSLHCGSLQFPHPLTGQQVSVTMPLPDDMQQLLKEEKMKQTEKPE</sequence>
<dbReference type="InterPro" id="IPR050188">
    <property type="entry name" value="RluA_PseudoU_synthase"/>
</dbReference>
<comment type="caution">
    <text evidence="6">The sequence shown here is derived from an EMBL/GenBank/DDBJ whole genome shotgun (WGS) entry which is preliminary data.</text>
</comment>
<evidence type="ECO:0000256" key="1">
    <source>
        <dbReference type="ARBA" id="ARBA00000073"/>
    </source>
</evidence>
<feature type="domain" description="Pseudouridine synthase RsuA/RluA-like" evidence="5">
    <location>
        <begin position="96"/>
        <end position="246"/>
    </location>
</feature>
<dbReference type="InterPro" id="IPR006224">
    <property type="entry name" value="PsdUridine_synth_RluA-like_CS"/>
</dbReference>
<dbReference type="InterPro" id="IPR020103">
    <property type="entry name" value="PsdUridine_synth_cat_dom_sf"/>
</dbReference>
<proteinExistence type="inferred from homology"/>
<organism evidence="6 7">
    <name type="scientific">Domibacillus enclensis</name>
    <dbReference type="NCBI Taxonomy" id="1017273"/>
    <lineage>
        <taxon>Bacteria</taxon>
        <taxon>Bacillati</taxon>
        <taxon>Bacillota</taxon>
        <taxon>Bacilli</taxon>
        <taxon>Bacillales</taxon>
        <taxon>Bacillaceae</taxon>
        <taxon>Domibacillus</taxon>
    </lineage>
</organism>
<dbReference type="EC" id="5.4.99.-" evidence="4"/>
<comment type="function">
    <text evidence="4">Responsible for synthesis of pseudouridine from uracil.</text>
</comment>
<dbReference type="PROSITE" id="PS50889">
    <property type="entry name" value="S4"/>
    <property type="match status" value="1"/>
</dbReference>
<dbReference type="PROSITE" id="PS01129">
    <property type="entry name" value="PSI_RLU"/>
    <property type="match status" value="1"/>
</dbReference>
<dbReference type="PANTHER" id="PTHR21600">
    <property type="entry name" value="MITOCHONDRIAL RNA PSEUDOURIDINE SYNTHASE"/>
    <property type="match status" value="1"/>
</dbReference>
<dbReference type="InterPro" id="IPR006225">
    <property type="entry name" value="PsdUridine_synth_RluC/D"/>
</dbReference>
<comment type="similarity">
    <text evidence="2 4">Belongs to the pseudouridine synthase RluA family.</text>
</comment>
<evidence type="ECO:0000256" key="2">
    <source>
        <dbReference type="ARBA" id="ARBA00010876"/>
    </source>
</evidence>
<dbReference type="RefSeq" id="WP_045850643.1">
    <property type="nucleotide sequence ID" value="NZ_FTLX01000008.1"/>
</dbReference>
<keyword evidence="3" id="KW-0694">RNA-binding</keyword>
<reference evidence="7" key="1">
    <citation type="submission" date="2017-03" db="EMBL/GenBank/DDBJ databases">
        <title>Bacillus sp. V-88(T) DSM27956, whole genome shotgun sequencing project.</title>
        <authorList>
            <person name="Dastager S.G."/>
            <person name="Neurgaonkar P.S."/>
            <person name="Dharne M.S."/>
        </authorList>
    </citation>
    <scope>NUCLEOTIDE SEQUENCE [LARGE SCALE GENOMIC DNA]</scope>
    <source>
        <strain evidence="7">DSM 25145</strain>
    </source>
</reference>
<dbReference type="Pfam" id="PF00849">
    <property type="entry name" value="PseudoU_synth_2"/>
    <property type="match status" value="1"/>
</dbReference>
<evidence type="ECO:0000256" key="4">
    <source>
        <dbReference type="RuleBase" id="RU362028"/>
    </source>
</evidence>
<name>A0ABX4E5D6_9BACI</name>
<evidence type="ECO:0000256" key="3">
    <source>
        <dbReference type="PROSITE-ProRule" id="PRU00182"/>
    </source>
</evidence>
<dbReference type="PANTHER" id="PTHR21600:SF35">
    <property type="entry name" value="PSEUDOURIDINE SYNTHASE"/>
    <property type="match status" value="1"/>
</dbReference>
<comment type="catalytic activity">
    <reaction evidence="1 4">
        <text>a uridine in RNA = a pseudouridine in RNA</text>
        <dbReference type="Rhea" id="RHEA:48348"/>
        <dbReference type="Rhea" id="RHEA-COMP:12068"/>
        <dbReference type="Rhea" id="RHEA-COMP:12069"/>
        <dbReference type="ChEBI" id="CHEBI:65314"/>
        <dbReference type="ChEBI" id="CHEBI:65315"/>
    </reaction>
</comment>
<dbReference type="SUPFAM" id="SSF55120">
    <property type="entry name" value="Pseudouridine synthase"/>
    <property type="match status" value="1"/>
</dbReference>
<dbReference type="NCBIfam" id="TIGR00005">
    <property type="entry name" value="rluA_subfam"/>
    <property type="match status" value="1"/>
</dbReference>
<dbReference type="EMBL" id="MWSK01000008">
    <property type="protein sequence ID" value="OXS75093.1"/>
    <property type="molecule type" value="Genomic_DNA"/>
</dbReference>
<evidence type="ECO:0000259" key="5">
    <source>
        <dbReference type="Pfam" id="PF00849"/>
    </source>
</evidence>
<evidence type="ECO:0000313" key="6">
    <source>
        <dbReference type="EMBL" id="OXS75093.1"/>
    </source>
</evidence>
<dbReference type="CDD" id="cd02869">
    <property type="entry name" value="PseudoU_synth_RluA_like"/>
    <property type="match status" value="1"/>
</dbReference>
<gene>
    <name evidence="6" type="ORF">B1B05_15275</name>
</gene>
<dbReference type="Proteomes" id="UP000215545">
    <property type="component" value="Unassembled WGS sequence"/>
</dbReference>